<sequence length="97" mass="11079">MAGLKKNRHGWRFVWILQGSRCCYVNLPLLHRPWVGIAKVKVAGKKEDVVHGKIRKWCKDYNNDSCNLASCLSAIIGSAARKRLRLSHKRRADACHI</sequence>
<proteinExistence type="predicted"/>
<name>A0A430HDN4_9BURK</name>
<dbReference type="EMBL" id="RXLQ01000023">
    <property type="protein sequence ID" value="RSZ55611.1"/>
    <property type="molecule type" value="Genomic_DNA"/>
</dbReference>
<dbReference type="AlphaFoldDB" id="A0A430HDN4"/>
<evidence type="ECO:0000313" key="2">
    <source>
        <dbReference type="Proteomes" id="UP000278085"/>
    </source>
</evidence>
<gene>
    <name evidence="1" type="ORF">EJB06_28270</name>
</gene>
<evidence type="ECO:0000313" key="1">
    <source>
        <dbReference type="EMBL" id="RSZ55611.1"/>
    </source>
</evidence>
<accession>A0A430HDN4</accession>
<protein>
    <submittedName>
        <fullName evidence="1">Uncharacterized protein</fullName>
    </submittedName>
</protein>
<comment type="caution">
    <text evidence="1">The sequence shown here is derived from an EMBL/GenBank/DDBJ whole genome shotgun (WGS) entry which is preliminary data.</text>
</comment>
<dbReference type="Proteomes" id="UP000278085">
    <property type="component" value="Unassembled WGS sequence"/>
</dbReference>
<keyword evidence="2" id="KW-1185">Reference proteome</keyword>
<reference evidence="1 2" key="1">
    <citation type="submission" date="2018-12" db="EMBL/GenBank/DDBJ databases">
        <authorList>
            <person name="Yang E."/>
        </authorList>
    </citation>
    <scope>NUCLEOTIDE SEQUENCE [LARGE SCALE GENOMIC DNA]</scope>
    <source>
        <strain evidence="1 2">SOD</strain>
    </source>
</reference>
<organism evidence="1 2">
    <name type="scientific">Massilia atriviolacea</name>
    <dbReference type="NCBI Taxonomy" id="2495579"/>
    <lineage>
        <taxon>Bacteria</taxon>
        <taxon>Pseudomonadati</taxon>
        <taxon>Pseudomonadota</taxon>
        <taxon>Betaproteobacteria</taxon>
        <taxon>Burkholderiales</taxon>
        <taxon>Oxalobacteraceae</taxon>
        <taxon>Telluria group</taxon>
        <taxon>Massilia</taxon>
    </lineage>
</organism>